<gene>
    <name evidence="1" type="ORF">C8P65_11441</name>
</gene>
<comment type="caution">
    <text evidence="1">The sequence shown here is derived from an EMBL/GenBank/DDBJ whole genome shotgun (WGS) entry which is preliminary data.</text>
</comment>
<dbReference type="RefSeq" id="WP_107782650.1">
    <property type="nucleotide sequence ID" value="NZ_CAUQGS010000045.1"/>
</dbReference>
<name>A0A2T5XSP4_9FLAO</name>
<protein>
    <submittedName>
        <fullName evidence="1">Uncharacterized protein</fullName>
    </submittedName>
</protein>
<dbReference type="AlphaFoldDB" id="A0A2T5XSP4"/>
<sequence>MDTLKKDLQNLMLLSGSKDFEDRLLQLKNTYTTEKEQSFIYEFFLNDMKETHQSIKKVSERLNAIKIAEAV</sequence>
<dbReference type="EMBL" id="QBKG01000014">
    <property type="protein sequence ID" value="PTX03618.1"/>
    <property type="molecule type" value="Genomic_DNA"/>
</dbReference>
<dbReference type="GeneID" id="84581322"/>
<accession>A0A2T5XSP4</accession>
<reference evidence="1 2" key="1">
    <citation type="submission" date="2018-04" db="EMBL/GenBank/DDBJ databases">
        <title>Genomic Encyclopedia of Archaeal and Bacterial Type Strains, Phase II (KMG-II): from individual species to whole genera.</title>
        <authorList>
            <person name="Goeker M."/>
        </authorList>
    </citation>
    <scope>NUCLEOTIDE SEQUENCE [LARGE SCALE GENOMIC DNA]</scope>
    <source>
        <strain evidence="1 2">DSM 22902</strain>
    </source>
</reference>
<evidence type="ECO:0000313" key="2">
    <source>
        <dbReference type="Proteomes" id="UP000243985"/>
    </source>
</evidence>
<organism evidence="1 2">
    <name type="scientific">Capnocytophaga leadbetteri</name>
    <dbReference type="NCBI Taxonomy" id="327575"/>
    <lineage>
        <taxon>Bacteria</taxon>
        <taxon>Pseudomonadati</taxon>
        <taxon>Bacteroidota</taxon>
        <taxon>Flavobacteriia</taxon>
        <taxon>Flavobacteriales</taxon>
        <taxon>Flavobacteriaceae</taxon>
        <taxon>Capnocytophaga</taxon>
    </lineage>
</organism>
<evidence type="ECO:0000313" key="1">
    <source>
        <dbReference type="EMBL" id="PTX03618.1"/>
    </source>
</evidence>
<dbReference type="Proteomes" id="UP000243985">
    <property type="component" value="Unassembled WGS sequence"/>
</dbReference>
<proteinExistence type="predicted"/>